<dbReference type="PANTHER" id="PTHR35871">
    <property type="entry name" value="EXPRESSED PROTEIN"/>
    <property type="match status" value="1"/>
</dbReference>
<gene>
    <name evidence="1" type="ORF">M422DRAFT_140014</name>
</gene>
<sequence>ILEDEDVQEAIQFRIMEQSKNSSFHAEDVVKIVQSPELQEMLAARDAKLTISLRTAQRWLKRLNWRYGQKRNGMFIDGHERPDVTEYRNSLVERWLGEKGYEKRMVVYDNDGNIVSKPNGWGDKNHRFLLILVTHDESTFYANDRRNSKWFHSSEKAVPQPKGEGASIMVSDFLVPEWGRLKDDEDEARVLFRAGKNRDGYFTAEDLLKQVEKAIDIFESRTKGTATGLFMFDNAPSHQKRASNALSARKMTKNPCQGWTHHKDGEKMREGVLPNGQPQSFYFPEDHPTMPGWFKGMDVIIRER</sequence>
<reference evidence="1 2" key="1">
    <citation type="submission" date="2014-06" db="EMBL/GenBank/DDBJ databases">
        <title>Evolutionary Origins and Diversification of the Mycorrhizal Mutualists.</title>
        <authorList>
            <consortium name="DOE Joint Genome Institute"/>
            <consortium name="Mycorrhizal Genomics Consortium"/>
            <person name="Kohler A."/>
            <person name="Kuo A."/>
            <person name="Nagy L.G."/>
            <person name="Floudas D."/>
            <person name="Copeland A."/>
            <person name="Barry K.W."/>
            <person name="Cichocki N."/>
            <person name="Veneault-Fourrey C."/>
            <person name="LaButti K."/>
            <person name="Lindquist E.A."/>
            <person name="Lipzen A."/>
            <person name="Lundell T."/>
            <person name="Morin E."/>
            <person name="Murat C."/>
            <person name="Riley R."/>
            <person name="Ohm R."/>
            <person name="Sun H."/>
            <person name="Tunlid A."/>
            <person name="Henrissat B."/>
            <person name="Grigoriev I.V."/>
            <person name="Hibbett D.S."/>
            <person name="Martin F."/>
        </authorList>
    </citation>
    <scope>NUCLEOTIDE SEQUENCE [LARGE SCALE GENOMIC DNA]</scope>
    <source>
        <strain evidence="1 2">SS14</strain>
    </source>
</reference>
<organism evidence="1 2">
    <name type="scientific">Sphaerobolus stellatus (strain SS14)</name>
    <dbReference type="NCBI Taxonomy" id="990650"/>
    <lineage>
        <taxon>Eukaryota</taxon>
        <taxon>Fungi</taxon>
        <taxon>Dikarya</taxon>
        <taxon>Basidiomycota</taxon>
        <taxon>Agaricomycotina</taxon>
        <taxon>Agaricomycetes</taxon>
        <taxon>Phallomycetidae</taxon>
        <taxon>Geastrales</taxon>
        <taxon>Sphaerobolaceae</taxon>
        <taxon>Sphaerobolus</taxon>
    </lineage>
</organism>
<dbReference type="EMBL" id="KN837368">
    <property type="protein sequence ID" value="KIJ26478.1"/>
    <property type="molecule type" value="Genomic_DNA"/>
</dbReference>
<dbReference type="HOGENOM" id="CLU_005726_1_1_1"/>
<dbReference type="PANTHER" id="PTHR35871:SF1">
    <property type="entry name" value="CXC1-LIKE CYSTEINE CLUSTER ASSOCIATED WITH KDZ TRANSPOSASES DOMAIN-CONTAINING PROTEIN"/>
    <property type="match status" value="1"/>
</dbReference>
<feature type="non-terminal residue" evidence="1">
    <location>
        <position position="1"/>
    </location>
</feature>
<evidence type="ECO:0000313" key="2">
    <source>
        <dbReference type="Proteomes" id="UP000054279"/>
    </source>
</evidence>
<accession>A0A0C9TBJ5</accession>
<protein>
    <submittedName>
        <fullName evidence="1">Uncharacterized protein</fullName>
    </submittedName>
</protein>
<name>A0A0C9TBJ5_SPHS4</name>
<evidence type="ECO:0000313" key="1">
    <source>
        <dbReference type="EMBL" id="KIJ26478.1"/>
    </source>
</evidence>
<dbReference type="Proteomes" id="UP000054279">
    <property type="component" value="Unassembled WGS sequence"/>
</dbReference>
<keyword evidence="2" id="KW-1185">Reference proteome</keyword>
<proteinExistence type="predicted"/>
<dbReference type="OrthoDB" id="6511194at2759"/>
<dbReference type="AlphaFoldDB" id="A0A0C9TBJ5"/>
<feature type="non-terminal residue" evidence="1">
    <location>
        <position position="304"/>
    </location>
</feature>